<name>A0A167GSQ0_9GAMM</name>
<gene>
    <name evidence="3" type="ORF">I596_1404</name>
</gene>
<sequence length="251" mass="25986">MRPLPLLAVLLALSGPAAGADEAPTIVGGELSARWPGIGALMHGPLFGCTAFLVGPDLVITAAHCIGSDTVAPPDVFFTGPDRDHVLNSYPIATITPHPAYDPATAAFDLAVIRLAEPAVEAVIEVRTTPLTNADIGLPVWMAGYGRDENAQSERKRIGATTIAELIPDNVVVDGLPQGCFGDSGSPLFTAGGGAQPVALGVASFISHENCRGSTYYQRIDRALPFLLGFEGLCVEGSLCSDALFADDFGG</sequence>
<protein>
    <recommendedName>
        <fullName evidence="2">Peptidase S1 domain-containing protein</fullName>
    </recommendedName>
</protein>
<dbReference type="InterPro" id="IPR009003">
    <property type="entry name" value="Peptidase_S1_PA"/>
</dbReference>
<dbReference type="SUPFAM" id="SSF50494">
    <property type="entry name" value="Trypsin-like serine proteases"/>
    <property type="match status" value="1"/>
</dbReference>
<dbReference type="AlphaFoldDB" id="A0A167GSQ0"/>
<evidence type="ECO:0000313" key="4">
    <source>
        <dbReference type="Proteomes" id="UP000076830"/>
    </source>
</evidence>
<dbReference type="GO" id="GO:0004252">
    <property type="term" value="F:serine-type endopeptidase activity"/>
    <property type="evidence" value="ECO:0007669"/>
    <property type="project" value="InterPro"/>
</dbReference>
<dbReference type="STRING" id="1300342.I596_1404"/>
<dbReference type="InterPro" id="IPR001314">
    <property type="entry name" value="Peptidase_S1A"/>
</dbReference>
<dbReference type="InterPro" id="IPR051333">
    <property type="entry name" value="CLIP_Serine_Protease"/>
</dbReference>
<dbReference type="InterPro" id="IPR018114">
    <property type="entry name" value="TRYPSIN_HIS"/>
</dbReference>
<feature type="domain" description="Peptidase S1" evidence="2">
    <location>
        <begin position="26"/>
        <end position="227"/>
    </location>
</feature>
<dbReference type="Pfam" id="PF00089">
    <property type="entry name" value="Trypsin"/>
    <property type="match status" value="1"/>
</dbReference>
<keyword evidence="1" id="KW-0732">Signal</keyword>
<organism evidence="3 4">
    <name type="scientific">Dokdonella koreensis DS-123</name>
    <dbReference type="NCBI Taxonomy" id="1300342"/>
    <lineage>
        <taxon>Bacteria</taxon>
        <taxon>Pseudomonadati</taxon>
        <taxon>Pseudomonadota</taxon>
        <taxon>Gammaproteobacteria</taxon>
        <taxon>Lysobacterales</taxon>
        <taxon>Rhodanobacteraceae</taxon>
        <taxon>Dokdonella</taxon>
    </lineage>
</organism>
<evidence type="ECO:0000256" key="1">
    <source>
        <dbReference type="SAM" id="SignalP"/>
    </source>
</evidence>
<dbReference type="KEGG" id="dko:I596_1404"/>
<feature type="chain" id="PRO_5007887157" description="Peptidase S1 domain-containing protein" evidence="1">
    <location>
        <begin position="20"/>
        <end position="251"/>
    </location>
</feature>
<evidence type="ECO:0000259" key="2">
    <source>
        <dbReference type="PROSITE" id="PS50240"/>
    </source>
</evidence>
<dbReference type="Gene3D" id="2.40.10.10">
    <property type="entry name" value="Trypsin-like serine proteases"/>
    <property type="match status" value="1"/>
</dbReference>
<dbReference type="PRINTS" id="PR00722">
    <property type="entry name" value="CHYMOTRYPSIN"/>
</dbReference>
<dbReference type="PANTHER" id="PTHR24260:SF132">
    <property type="entry name" value="PEPTIDASE S1 DOMAIN-CONTAINING PROTEIN"/>
    <property type="match status" value="1"/>
</dbReference>
<accession>A0A167GSQ0</accession>
<dbReference type="RefSeq" id="WP_067645631.1">
    <property type="nucleotide sequence ID" value="NZ_CP015249.1"/>
</dbReference>
<dbReference type="PROSITE" id="PS00134">
    <property type="entry name" value="TRYPSIN_HIS"/>
    <property type="match status" value="1"/>
</dbReference>
<dbReference type="InterPro" id="IPR001254">
    <property type="entry name" value="Trypsin_dom"/>
</dbReference>
<dbReference type="GO" id="GO:0006508">
    <property type="term" value="P:proteolysis"/>
    <property type="evidence" value="ECO:0007669"/>
    <property type="project" value="InterPro"/>
</dbReference>
<dbReference type="InterPro" id="IPR043504">
    <property type="entry name" value="Peptidase_S1_PA_chymotrypsin"/>
</dbReference>
<dbReference type="PANTHER" id="PTHR24260">
    <property type="match status" value="1"/>
</dbReference>
<evidence type="ECO:0000313" key="3">
    <source>
        <dbReference type="EMBL" id="ANB17432.1"/>
    </source>
</evidence>
<reference evidence="3 4" key="1">
    <citation type="submission" date="2016-04" db="EMBL/GenBank/DDBJ databases">
        <title>Complete genome sequence of Dokdonella koreensis DS-123T.</title>
        <authorList>
            <person name="Kim J.F."/>
            <person name="Lee H."/>
            <person name="Kwak M.-J."/>
        </authorList>
    </citation>
    <scope>NUCLEOTIDE SEQUENCE [LARGE SCALE GENOMIC DNA]</scope>
    <source>
        <strain evidence="3 4">DS-123</strain>
    </source>
</reference>
<dbReference type="Proteomes" id="UP000076830">
    <property type="component" value="Chromosome"/>
</dbReference>
<proteinExistence type="predicted"/>
<dbReference type="PROSITE" id="PS50240">
    <property type="entry name" value="TRYPSIN_DOM"/>
    <property type="match status" value="1"/>
</dbReference>
<feature type="signal peptide" evidence="1">
    <location>
        <begin position="1"/>
        <end position="19"/>
    </location>
</feature>
<keyword evidence="4" id="KW-1185">Reference proteome</keyword>
<dbReference type="EMBL" id="CP015249">
    <property type="protein sequence ID" value="ANB17432.1"/>
    <property type="molecule type" value="Genomic_DNA"/>
</dbReference>
<dbReference type="SMART" id="SM00020">
    <property type="entry name" value="Tryp_SPc"/>
    <property type="match status" value="1"/>
</dbReference>